<dbReference type="PROSITE" id="PS51935">
    <property type="entry name" value="NLPC_P60"/>
    <property type="match status" value="1"/>
</dbReference>
<reference evidence="6" key="1">
    <citation type="submission" date="2020-01" db="EMBL/GenBank/DDBJ databases">
        <authorList>
            <person name="Meier V. D."/>
            <person name="Meier V D."/>
        </authorList>
    </citation>
    <scope>NUCLEOTIDE SEQUENCE</scope>
    <source>
        <strain evidence="6">HLG_WM_MAG_06</strain>
    </source>
</reference>
<keyword evidence="2" id="KW-0645">Protease</keyword>
<dbReference type="EMBL" id="CACVAP010000068">
    <property type="protein sequence ID" value="CAA6812519.1"/>
    <property type="molecule type" value="Genomic_DNA"/>
</dbReference>
<evidence type="ECO:0000256" key="4">
    <source>
        <dbReference type="ARBA" id="ARBA00022807"/>
    </source>
</evidence>
<keyword evidence="4" id="KW-0788">Thiol protease</keyword>
<feature type="domain" description="NlpC/P60" evidence="5">
    <location>
        <begin position="96"/>
        <end position="222"/>
    </location>
</feature>
<dbReference type="AlphaFoldDB" id="A0A6S6SVE8"/>
<gene>
    <name evidence="6" type="ORF">HELGO_WM5579</name>
</gene>
<dbReference type="InterPro" id="IPR000064">
    <property type="entry name" value="NLP_P60_dom"/>
</dbReference>
<dbReference type="InterPro" id="IPR051202">
    <property type="entry name" value="Peptidase_C40"/>
</dbReference>
<proteinExistence type="inferred from homology"/>
<dbReference type="Gene3D" id="3.90.1720.10">
    <property type="entry name" value="endopeptidase domain like (from Nostoc punctiforme)"/>
    <property type="match status" value="1"/>
</dbReference>
<evidence type="ECO:0000256" key="1">
    <source>
        <dbReference type="ARBA" id="ARBA00007074"/>
    </source>
</evidence>
<evidence type="ECO:0000313" key="6">
    <source>
        <dbReference type="EMBL" id="CAA6812519.1"/>
    </source>
</evidence>
<dbReference type="PROSITE" id="PS51257">
    <property type="entry name" value="PROKAR_LIPOPROTEIN"/>
    <property type="match status" value="1"/>
</dbReference>
<organism evidence="6">
    <name type="scientific">uncultured Sulfurovum sp</name>
    <dbReference type="NCBI Taxonomy" id="269237"/>
    <lineage>
        <taxon>Bacteria</taxon>
        <taxon>Pseudomonadati</taxon>
        <taxon>Campylobacterota</taxon>
        <taxon>Epsilonproteobacteria</taxon>
        <taxon>Campylobacterales</taxon>
        <taxon>Sulfurovaceae</taxon>
        <taxon>Sulfurovum</taxon>
        <taxon>environmental samples</taxon>
    </lineage>
</organism>
<keyword evidence="3" id="KW-0378">Hydrolase</keyword>
<evidence type="ECO:0000259" key="5">
    <source>
        <dbReference type="PROSITE" id="PS51935"/>
    </source>
</evidence>
<dbReference type="GO" id="GO:0006508">
    <property type="term" value="P:proteolysis"/>
    <property type="evidence" value="ECO:0007669"/>
    <property type="project" value="UniProtKB-KW"/>
</dbReference>
<name>A0A6S6SVE8_9BACT</name>
<accession>A0A6S6SVE8</accession>
<dbReference type="InterPro" id="IPR038765">
    <property type="entry name" value="Papain-like_cys_pep_sf"/>
</dbReference>
<dbReference type="Pfam" id="PF00877">
    <property type="entry name" value="NLPC_P60"/>
    <property type="match status" value="1"/>
</dbReference>
<protein>
    <submittedName>
        <fullName evidence="6">NLP/P60 family protein</fullName>
    </submittedName>
</protein>
<dbReference type="GO" id="GO:0008234">
    <property type="term" value="F:cysteine-type peptidase activity"/>
    <property type="evidence" value="ECO:0007669"/>
    <property type="project" value="UniProtKB-KW"/>
</dbReference>
<dbReference type="PANTHER" id="PTHR47053">
    <property type="entry name" value="MUREIN DD-ENDOPEPTIDASE MEPH-RELATED"/>
    <property type="match status" value="1"/>
</dbReference>
<comment type="similarity">
    <text evidence="1">Belongs to the peptidase C40 family.</text>
</comment>
<evidence type="ECO:0000256" key="3">
    <source>
        <dbReference type="ARBA" id="ARBA00022801"/>
    </source>
</evidence>
<dbReference type="SUPFAM" id="SSF54001">
    <property type="entry name" value="Cysteine proteinases"/>
    <property type="match status" value="1"/>
</dbReference>
<sequence length="242" mass="27061">MINLKGISKILLLAPILFIGCSSEKVASITPIPAKPEIIKKEKITLDSNQSISKEERLLSSAIFGGEISTETDNQEYFTNTLTSSTLTSSSEWQDFTKEDKILETARKFLGVKYIWAANGPSAFDCSGFTKYVFKKSGISLPRYSGHQANMGKKIKFSQMQKGDLVFFDTTKKFTKKVNHVGIFIGNNKFIHASSGGKKVMITSFSKKKFYKNKFLYARRVINNNESFALNATVKQQSISTN</sequence>
<evidence type="ECO:0000256" key="2">
    <source>
        <dbReference type="ARBA" id="ARBA00022670"/>
    </source>
</evidence>
<dbReference type="PANTHER" id="PTHR47053:SF1">
    <property type="entry name" value="MUREIN DD-ENDOPEPTIDASE MEPH-RELATED"/>
    <property type="match status" value="1"/>
</dbReference>